<dbReference type="EMBL" id="MN738790">
    <property type="protein sequence ID" value="QHT37128.1"/>
    <property type="molecule type" value="Genomic_DNA"/>
</dbReference>
<evidence type="ECO:0000256" key="2">
    <source>
        <dbReference type="ARBA" id="ARBA00010393"/>
    </source>
</evidence>
<organism evidence="8">
    <name type="scientific">viral metagenome</name>
    <dbReference type="NCBI Taxonomy" id="1070528"/>
    <lineage>
        <taxon>unclassified sequences</taxon>
        <taxon>metagenomes</taxon>
        <taxon>organismal metagenomes</taxon>
    </lineage>
</organism>
<dbReference type="PANTHER" id="PTHR30473:SF1">
    <property type="entry name" value="PHOH-LIKE PROTEIN"/>
    <property type="match status" value="1"/>
</dbReference>
<dbReference type="AlphaFoldDB" id="A0A6C0F641"/>
<comment type="subcellular location">
    <subcellularLocation>
        <location evidence="1">Cytoplasm</location>
    </subcellularLocation>
</comment>
<keyword evidence="5" id="KW-0067">ATP-binding</keyword>
<dbReference type="InterPro" id="IPR003714">
    <property type="entry name" value="PhoH"/>
</dbReference>
<dbReference type="GO" id="GO:0005829">
    <property type="term" value="C:cytosol"/>
    <property type="evidence" value="ECO:0007669"/>
    <property type="project" value="TreeGrafter"/>
</dbReference>
<sequence>MQQQMHQAKTINQRRYVKALKNGKKPIVIAVGPAGSGKTFLACQQGAEHLITENVSNIVVTRPTKSVDEEHGYLPGNIDKKLAPWIQPIYDSLSKCNYSKNKLKNKIEIAPLAYMRGRTFDNSWIIADEMQNATINQTKMLLTRIGSNSKLVITGDIEQTDIENSGLLDFIIKLQNFDSEYIEYIELDSDDIIRHNAVKEVLSIYEKL</sequence>
<evidence type="ECO:0000256" key="1">
    <source>
        <dbReference type="ARBA" id="ARBA00004496"/>
    </source>
</evidence>
<comment type="similarity">
    <text evidence="2">Belongs to the PhoH family.</text>
</comment>
<dbReference type="InterPro" id="IPR051451">
    <property type="entry name" value="PhoH2-like"/>
</dbReference>
<evidence type="ECO:0000256" key="4">
    <source>
        <dbReference type="ARBA" id="ARBA00022741"/>
    </source>
</evidence>
<dbReference type="InterPro" id="IPR027417">
    <property type="entry name" value="P-loop_NTPase"/>
</dbReference>
<dbReference type="Pfam" id="PF02562">
    <property type="entry name" value="PhoH"/>
    <property type="match status" value="1"/>
</dbReference>
<dbReference type="PANTHER" id="PTHR30473">
    <property type="entry name" value="PROTEIN PHOH"/>
    <property type="match status" value="1"/>
</dbReference>
<evidence type="ECO:0000313" key="8">
    <source>
        <dbReference type="EMBL" id="QHT37128.1"/>
    </source>
</evidence>
<accession>A0A6C0F641</accession>
<name>A0A6C0F641_9ZZZZ</name>
<dbReference type="GO" id="GO:0005524">
    <property type="term" value="F:ATP binding"/>
    <property type="evidence" value="ECO:0007669"/>
    <property type="project" value="UniProtKB-KW"/>
</dbReference>
<feature type="domain" description="PhoH-like protein" evidence="7">
    <location>
        <begin position="7"/>
        <end position="206"/>
    </location>
</feature>
<evidence type="ECO:0000256" key="3">
    <source>
        <dbReference type="ARBA" id="ARBA00022490"/>
    </source>
</evidence>
<reference evidence="8" key="1">
    <citation type="journal article" date="2020" name="Nature">
        <title>Giant virus diversity and host interactions through global metagenomics.</title>
        <authorList>
            <person name="Schulz F."/>
            <person name="Roux S."/>
            <person name="Paez-Espino D."/>
            <person name="Jungbluth S."/>
            <person name="Walsh D.A."/>
            <person name="Denef V.J."/>
            <person name="McMahon K.D."/>
            <person name="Konstantinidis K.T."/>
            <person name="Eloe-Fadrosh E.A."/>
            <person name="Kyrpides N.C."/>
            <person name="Woyke T."/>
        </authorList>
    </citation>
    <scope>NUCLEOTIDE SEQUENCE</scope>
    <source>
        <strain evidence="8">GVMAG-S-ERX555967-131</strain>
    </source>
</reference>
<evidence type="ECO:0000256" key="6">
    <source>
        <dbReference type="ARBA" id="ARBA00039970"/>
    </source>
</evidence>
<evidence type="ECO:0000256" key="5">
    <source>
        <dbReference type="ARBA" id="ARBA00022840"/>
    </source>
</evidence>
<dbReference type="Gene3D" id="3.40.50.300">
    <property type="entry name" value="P-loop containing nucleotide triphosphate hydrolases"/>
    <property type="match status" value="1"/>
</dbReference>
<protein>
    <recommendedName>
        <fullName evidence="6">PhoH-like protein</fullName>
    </recommendedName>
</protein>
<proteinExistence type="inferred from homology"/>
<keyword evidence="3" id="KW-0963">Cytoplasm</keyword>
<keyword evidence="4" id="KW-0547">Nucleotide-binding</keyword>
<dbReference type="SUPFAM" id="SSF52540">
    <property type="entry name" value="P-loop containing nucleoside triphosphate hydrolases"/>
    <property type="match status" value="1"/>
</dbReference>
<evidence type="ECO:0000259" key="7">
    <source>
        <dbReference type="Pfam" id="PF02562"/>
    </source>
</evidence>